<comment type="caution">
    <text evidence="1">The sequence shown here is derived from an EMBL/GenBank/DDBJ whole genome shotgun (WGS) entry which is preliminary data.</text>
</comment>
<gene>
    <name evidence="1" type="ORF">ALQ08_103491</name>
</gene>
<evidence type="ECO:0000313" key="2">
    <source>
        <dbReference type="Proteomes" id="UP000269044"/>
    </source>
</evidence>
<accession>A0A0P9Q156</accession>
<evidence type="ECO:0000313" key="1">
    <source>
        <dbReference type="EMBL" id="RMQ27676.1"/>
    </source>
</evidence>
<dbReference type="Proteomes" id="UP000269044">
    <property type="component" value="Unassembled WGS sequence"/>
</dbReference>
<name>A0A0P9Q156_9PSED</name>
<protein>
    <submittedName>
        <fullName evidence="1">Uncharacterized protein</fullName>
    </submittedName>
</protein>
<dbReference type="EMBL" id="RBRA01000059">
    <property type="protein sequence ID" value="RMQ27676.1"/>
    <property type="molecule type" value="Genomic_DNA"/>
</dbReference>
<proteinExistence type="predicted"/>
<sequence length="49" mass="5600">MCSSLYHFYSCQFFEVWLLVMQGLRPCVVINAQVLALATLQGGEDKLEF</sequence>
<dbReference type="AlphaFoldDB" id="A0A0P9Q156"/>
<reference evidence="1 2" key="1">
    <citation type="submission" date="2018-08" db="EMBL/GenBank/DDBJ databases">
        <title>Recombination of ecologically and evolutionarily significant loci maintains genetic cohesion in the Pseudomonas syringae species complex.</title>
        <authorList>
            <person name="Dillon M."/>
            <person name="Thakur S."/>
            <person name="Almeida R.N.D."/>
            <person name="Weir B.S."/>
            <person name="Guttman D.S."/>
        </authorList>
    </citation>
    <scope>NUCLEOTIDE SEQUENCE [LARGE SCALE GENOMIC DNA]</scope>
    <source>
        <strain evidence="1 2">ICMP 13052</strain>
    </source>
</reference>
<organism evidence="1 2">
    <name type="scientific">Pseudomonas syringae pv. delphinii</name>
    <dbReference type="NCBI Taxonomy" id="192088"/>
    <lineage>
        <taxon>Bacteria</taxon>
        <taxon>Pseudomonadati</taxon>
        <taxon>Pseudomonadota</taxon>
        <taxon>Gammaproteobacteria</taxon>
        <taxon>Pseudomonadales</taxon>
        <taxon>Pseudomonadaceae</taxon>
        <taxon>Pseudomonas</taxon>
    </lineage>
</organism>